<feature type="region of interest" description="Disordered" evidence="1">
    <location>
        <begin position="258"/>
        <end position="302"/>
    </location>
</feature>
<dbReference type="PANTHER" id="PTHR33087:SF49">
    <property type="entry name" value="DUF4283 DOMAIN-CONTAINING PROTEIN"/>
    <property type="match status" value="1"/>
</dbReference>
<organism evidence="2 3">
    <name type="scientific">Aegilops tauschii subsp. strangulata</name>
    <name type="common">Goatgrass</name>
    <dbReference type="NCBI Taxonomy" id="200361"/>
    <lineage>
        <taxon>Eukaryota</taxon>
        <taxon>Viridiplantae</taxon>
        <taxon>Streptophyta</taxon>
        <taxon>Embryophyta</taxon>
        <taxon>Tracheophyta</taxon>
        <taxon>Spermatophyta</taxon>
        <taxon>Magnoliopsida</taxon>
        <taxon>Liliopsida</taxon>
        <taxon>Poales</taxon>
        <taxon>Poaceae</taxon>
        <taxon>BOP clade</taxon>
        <taxon>Pooideae</taxon>
        <taxon>Triticodae</taxon>
        <taxon>Triticeae</taxon>
        <taxon>Triticinae</taxon>
        <taxon>Aegilops</taxon>
    </lineage>
</organism>
<protein>
    <recommendedName>
        <fullName evidence="4">DUF4283 domain-containing protein</fullName>
    </recommendedName>
</protein>
<proteinExistence type="predicted"/>
<dbReference type="Gramene" id="AET7Gv20261500.16">
    <property type="protein sequence ID" value="AET7Gv20261500.16"/>
    <property type="gene ID" value="AET7Gv20261500"/>
</dbReference>
<reference evidence="3" key="1">
    <citation type="journal article" date="2014" name="Science">
        <title>Ancient hybridizations among the ancestral genomes of bread wheat.</title>
        <authorList>
            <consortium name="International Wheat Genome Sequencing Consortium,"/>
            <person name="Marcussen T."/>
            <person name="Sandve S.R."/>
            <person name="Heier L."/>
            <person name="Spannagl M."/>
            <person name="Pfeifer M."/>
            <person name="Jakobsen K.S."/>
            <person name="Wulff B.B."/>
            <person name="Steuernagel B."/>
            <person name="Mayer K.F."/>
            <person name="Olsen O.A."/>
        </authorList>
    </citation>
    <scope>NUCLEOTIDE SEQUENCE [LARGE SCALE GENOMIC DNA]</scope>
    <source>
        <strain evidence="3">cv. AL8/78</strain>
    </source>
</reference>
<dbReference type="AlphaFoldDB" id="A0A453QP59"/>
<reference evidence="2" key="5">
    <citation type="journal article" date="2021" name="G3 (Bethesda)">
        <title>Aegilops tauschii genome assembly Aet v5.0 features greater sequence contiguity and improved annotation.</title>
        <authorList>
            <person name="Wang L."/>
            <person name="Zhu T."/>
            <person name="Rodriguez J.C."/>
            <person name="Deal K.R."/>
            <person name="Dubcovsky J."/>
            <person name="McGuire P.E."/>
            <person name="Lux T."/>
            <person name="Spannagl M."/>
            <person name="Mayer K.F.X."/>
            <person name="Baldrich P."/>
            <person name="Meyers B.C."/>
            <person name="Huo N."/>
            <person name="Gu Y.Q."/>
            <person name="Zhou H."/>
            <person name="Devos K.M."/>
            <person name="Bennetzen J.L."/>
            <person name="Unver T."/>
            <person name="Budak H."/>
            <person name="Gulick P.J."/>
            <person name="Galiba G."/>
            <person name="Kalapos B."/>
            <person name="Nelson D.R."/>
            <person name="Li P."/>
            <person name="You F.M."/>
            <person name="Luo M.C."/>
            <person name="Dvorak J."/>
        </authorList>
    </citation>
    <scope>NUCLEOTIDE SEQUENCE [LARGE SCALE GENOMIC DNA]</scope>
    <source>
        <strain evidence="2">cv. AL8/78</strain>
    </source>
</reference>
<feature type="compositionally biased region" description="Basic and acidic residues" evidence="1">
    <location>
        <begin position="413"/>
        <end position="424"/>
    </location>
</feature>
<evidence type="ECO:0000256" key="1">
    <source>
        <dbReference type="SAM" id="MobiDB-lite"/>
    </source>
</evidence>
<evidence type="ECO:0000313" key="3">
    <source>
        <dbReference type="Proteomes" id="UP000015105"/>
    </source>
</evidence>
<accession>A0A453QP59</accession>
<feature type="region of interest" description="Disordered" evidence="1">
    <location>
        <begin position="356"/>
        <end position="452"/>
    </location>
</feature>
<sequence>MGKAGAVRPVRERLVFPDRSDAQRMASDGTPCFDHGRRPRSSHKVIASTPAMEQQVFLLQQHAVMVTAVSKIHAASPFSIGRAVEKEFQIPAHLLRITGHAPEDFFIHFNPPAHKDLVVRRGAITVDGVQFLLEPWREDTHAVHDTWMLHVRVVLEKLPMHLWTLEGPADALGDKVIIDRLDSRTFERADTKTFAVWVWVWQLHHIPTSRTLWKHARGAGRVEEMHGFFPPSRAIAPPPALLRWDVLVHIDRIKDWTPCPRGPPTRAKAACPPQTTTTTTARSAPPPPPPPPPRPVAGPTGLKLGALCRARGRSSAPRHRWCQLGAGACTTGPRQRGQWWSEAILEGHFAGSGRGKELAAAIPPPERQRSRTPTSRHRQGAPRGRRSNSDHHDKHHGKSNGSSNTHDVKRRKDAGAPRRFEHGQSSRTASPHANPLLAPPRPLPPPAAATAQADPVAAFFEKVDKELPPPPRPDPRAAAVDAAAAEKVVRPLSFTEHEEDARGDTDGVDMGPALSLARHTPATADTHSLQLDAVTTQVCHLQIGDARNQGASKQLFSSTPAS</sequence>
<dbReference type="InterPro" id="IPR053253">
    <property type="entry name" value="Sex_diff_modulator"/>
</dbReference>
<reference evidence="2" key="3">
    <citation type="journal article" date="2017" name="Nature">
        <title>Genome sequence of the progenitor of the wheat D genome Aegilops tauschii.</title>
        <authorList>
            <person name="Luo M.C."/>
            <person name="Gu Y.Q."/>
            <person name="Puiu D."/>
            <person name="Wang H."/>
            <person name="Twardziok S.O."/>
            <person name="Deal K.R."/>
            <person name="Huo N."/>
            <person name="Zhu T."/>
            <person name="Wang L."/>
            <person name="Wang Y."/>
            <person name="McGuire P.E."/>
            <person name="Liu S."/>
            <person name="Long H."/>
            <person name="Ramasamy R.K."/>
            <person name="Rodriguez J.C."/>
            <person name="Van S.L."/>
            <person name="Yuan L."/>
            <person name="Wang Z."/>
            <person name="Xia Z."/>
            <person name="Xiao L."/>
            <person name="Anderson O.D."/>
            <person name="Ouyang S."/>
            <person name="Liang Y."/>
            <person name="Zimin A.V."/>
            <person name="Pertea G."/>
            <person name="Qi P."/>
            <person name="Bennetzen J.L."/>
            <person name="Dai X."/>
            <person name="Dawson M.W."/>
            <person name="Muller H.G."/>
            <person name="Kugler K."/>
            <person name="Rivarola-Duarte L."/>
            <person name="Spannagl M."/>
            <person name="Mayer K.F.X."/>
            <person name="Lu F.H."/>
            <person name="Bevan M.W."/>
            <person name="Leroy P."/>
            <person name="Li P."/>
            <person name="You F.M."/>
            <person name="Sun Q."/>
            <person name="Liu Z."/>
            <person name="Lyons E."/>
            <person name="Wicker T."/>
            <person name="Salzberg S.L."/>
            <person name="Devos K.M."/>
            <person name="Dvorak J."/>
        </authorList>
    </citation>
    <scope>NUCLEOTIDE SEQUENCE [LARGE SCALE GENOMIC DNA]</scope>
    <source>
        <strain evidence="2">cv. AL8/78</strain>
    </source>
</reference>
<reference evidence="2" key="4">
    <citation type="submission" date="2019-03" db="UniProtKB">
        <authorList>
            <consortium name="EnsemblPlants"/>
        </authorList>
    </citation>
    <scope>IDENTIFICATION</scope>
</reference>
<feature type="compositionally biased region" description="Basic residues" evidence="1">
    <location>
        <begin position="374"/>
        <end position="386"/>
    </location>
</feature>
<reference evidence="3" key="2">
    <citation type="journal article" date="2017" name="Nat. Plants">
        <title>The Aegilops tauschii genome reveals multiple impacts of transposons.</title>
        <authorList>
            <person name="Zhao G."/>
            <person name="Zou C."/>
            <person name="Li K."/>
            <person name="Wang K."/>
            <person name="Li T."/>
            <person name="Gao L."/>
            <person name="Zhang X."/>
            <person name="Wang H."/>
            <person name="Yang Z."/>
            <person name="Liu X."/>
            <person name="Jiang W."/>
            <person name="Mao L."/>
            <person name="Kong X."/>
            <person name="Jiao Y."/>
            <person name="Jia J."/>
        </authorList>
    </citation>
    <scope>NUCLEOTIDE SEQUENCE [LARGE SCALE GENOMIC DNA]</scope>
    <source>
        <strain evidence="3">cv. AL8/78</strain>
    </source>
</reference>
<evidence type="ECO:0000313" key="2">
    <source>
        <dbReference type="EnsemblPlants" id="AET7Gv20261500.16"/>
    </source>
</evidence>
<keyword evidence="3" id="KW-1185">Reference proteome</keyword>
<feature type="compositionally biased region" description="Low complexity" evidence="1">
    <location>
        <begin position="267"/>
        <end position="283"/>
    </location>
</feature>
<feature type="compositionally biased region" description="Pro residues" evidence="1">
    <location>
        <begin position="284"/>
        <end position="296"/>
    </location>
</feature>
<feature type="compositionally biased region" description="Pro residues" evidence="1">
    <location>
        <begin position="437"/>
        <end position="447"/>
    </location>
</feature>
<evidence type="ECO:0008006" key="4">
    <source>
        <dbReference type="Google" id="ProtNLM"/>
    </source>
</evidence>
<dbReference type="EnsemblPlants" id="AET7Gv20261500.16">
    <property type="protein sequence ID" value="AET7Gv20261500.16"/>
    <property type="gene ID" value="AET7Gv20261500"/>
</dbReference>
<dbReference type="Proteomes" id="UP000015105">
    <property type="component" value="Chromosome 7D"/>
</dbReference>
<dbReference type="PANTHER" id="PTHR33087">
    <property type="entry name" value="OS07G0539200 PROTEIN"/>
    <property type="match status" value="1"/>
</dbReference>
<name>A0A453QP59_AEGTS</name>